<evidence type="ECO:0000256" key="9">
    <source>
        <dbReference type="ARBA" id="ARBA00023163"/>
    </source>
</evidence>
<dbReference type="FunFam" id="3.30.160.60:FF:002343">
    <property type="entry name" value="Zinc finger protein 33A"/>
    <property type="match status" value="14"/>
</dbReference>
<dbReference type="Pfam" id="PF01352">
    <property type="entry name" value="KRAB"/>
    <property type="match status" value="1"/>
</dbReference>
<evidence type="ECO:0000313" key="16">
    <source>
        <dbReference type="Proteomes" id="UP001178461"/>
    </source>
</evidence>
<evidence type="ECO:0000256" key="8">
    <source>
        <dbReference type="ARBA" id="ARBA00023125"/>
    </source>
</evidence>
<keyword evidence="4" id="KW-0677">Repeat</keyword>
<dbReference type="FunFam" id="3.30.160.60:FF:001997">
    <property type="entry name" value="Uncharacterized protein"/>
    <property type="match status" value="2"/>
</dbReference>
<dbReference type="FunFam" id="3.30.160.60:FF:000355">
    <property type="entry name" value="zinc finger and SCAN domain-containing protein 20 isoform X1"/>
    <property type="match status" value="1"/>
</dbReference>
<feature type="domain" description="C2H2-type" evidence="13">
    <location>
        <begin position="1196"/>
        <end position="1223"/>
    </location>
</feature>
<keyword evidence="16" id="KW-1185">Reference proteome</keyword>
<dbReference type="EMBL" id="OX395138">
    <property type="protein sequence ID" value="CAI5791726.1"/>
    <property type="molecule type" value="Genomic_DNA"/>
</dbReference>
<name>A0AA35PJY0_9SAUR</name>
<keyword evidence="3" id="KW-0479">Metal-binding</keyword>
<feature type="region of interest" description="Disordered" evidence="12">
    <location>
        <begin position="601"/>
        <end position="625"/>
    </location>
</feature>
<dbReference type="Pfam" id="PF15806">
    <property type="entry name" value="TRAPP14_N"/>
    <property type="match status" value="1"/>
</dbReference>
<feature type="domain" description="KRAB" evidence="14">
    <location>
        <begin position="826"/>
        <end position="903"/>
    </location>
</feature>
<dbReference type="PROSITE" id="PS00028">
    <property type="entry name" value="ZINC_FINGER_C2H2_1"/>
    <property type="match status" value="23"/>
</dbReference>
<dbReference type="InterPro" id="IPR013087">
    <property type="entry name" value="Znf_C2H2_type"/>
</dbReference>
<dbReference type="InterPro" id="IPR055452">
    <property type="entry name" value="TRAPP14_C"/>
</dbReference>
<feature type="domain" description="C2H2-type" evidence="13">
    <location>
        <begin position="1000"/>
        <end position="1027"/>
    </location>
</feature>
<evidence type="ECO:0000256" key="10">
    <source>
        <dbReference type="ARBA" id="ARBA00023242"/>
    </source>
</evidence>
<evidence type="ECO:0000259" key="14">
    <source>
        <dbReference type="PROSITE" id="PS50805"/>
    </source>
</evidence>
<feature type="domain" description="C2H2-type" evidence="13">
    <location>
        <begin position="1364"/>
        <end position="1391"/>
    </location>
</feature>
<keyword evidence="5 11" id="KW-0863">Zinc-finger</keyword>
<feature type="domain" description="C2H2-type" evidence="13">
    <location>
        <begin position="1056"/>
        <end position="1083"/>
    </location>
</feature>
<dbReference type="Pfam" id="PF00096">
    <property type="entry name" value="zf-C2H2"/>
    <property type="match status" value="22"/>
</dbReference>
<dbReference type="SMART" id="SM00349">
    <property type="entry name" value="KRAB"/>
    <property type="match status" value="1"/>
</dbReference>
<feature type="domain" description="C2H2-type" evidence="13">
    <location>
        <begin position="892"/>
        <end position="915"/>
    </location>
</feature>
<feature type="domain" description="C2H2-type" evidence="13">
    <location>
        <begin position="1560"/>
        <end position="1587"/>
    </location>
</feature>
<feature type="compositionally biased region" description="Basic residues" evidence="12">
    <location>
        <begin position="609"/>
        <end position="620"/>
    </location>
</feature>
<feature type="domain" description="C2H2-type" evidence="13">
    <location>
        <begin position="1280"/>
        <end position="1307"/>
    </location>
</feature>
<feature type="domain" description="C2H2-type" evidence="13">
    <location>
        <begin position="972"/>
        <end position="999"/>
    </location>
</feature>
<protein>
    <submittedName>
        <fullName evidence="15">Microtubule-associated protein 11</fullName>
    </submittedName>
</protein>
<feature type="domain" description="C2H2-type" evidence="13">
    <location>
        <begin position="1224"/>
        <end position="1251"/>
    </location>
</feature>
<dbReference type="InterPro" id="IPR055453">
    <property type="entry name" value="TRAPP14_N"/>
</dbReference>
<feature type="domain" description="C2H2-type" evidence="13">
    <location>
        <begin position="1252"/>
        <end position="1279"/>
    </location>
</feature>
<dbReference type="InterPro" id="IPR050758">
    <property type="entry name" value="Znf_C2H2-type"/>
</dbReference>
<feature type="domain" description="C2H2-type" evidence="13">
    <location>
        <begin position="1308"/>
        <end position="1335"/>
    </location>
</feature>
<dbReference type="FunFam" id="3.30.160.60:FF:002063">
    <property type="entry name" value="RB associated KRAB zinc finger"/>
    <property type="match status" value="1"/>
</dbReference>
<feature type="domain" description="C2H2-type" evidence="13">
    <location>
        <begin position="944"/>
        <end position="971"/>
    </location>
</feature>
<keyword evidence="8" id="KW-0238">DNA-binding</keyword>
<feature type="domain" description="C2H2-type" evidence="13">
    <location>
        <begin position="916"/>
        <end position="943"/>
    </location>
</feature>
<dbReference type="PROSITE" id="PS50805">
    <property type="entry name" value="KRAB"/>
    <property type="match status" value="1"/>
</dbReference>
<dbReference type="SUPFAM" id="SSF57667">
    <property type="entry name" value="beta-beta-alpha zinc fingers"/>
    <property type="match status" value="13"/>
</dbReference>
<feature type="region of interest" description="Disordered" evidence="12">
    <location>
        <begin position="475"/>
        <end position="528"/>
    </location>
</feature>
<feature type="compositionally biased region" description="Polar residues" evidence="12">
    <location>
        <begin position="508"/>
        <end position="518"/>
    </location>
</feature>
<dbReference type="CDD" id="cd07765">
    <property type="entry name" value="KRAB_A-box"/>
    <property type="match status" value="1"/>
</dbReference>
<dbReference type="GO" id="GO:0008270">
    <property type="term" value="F:zinc ion binding"/>
    <property type="evidence" value="ECO:0007669"/>
    <property type="project" value="UniProtKB-KW"/>
</dbReference>
<evidence type="ECO:0000259" key="13">
    <source>
        <dbReference type="PROSITE" id="PS50157"/>
    </source>
</evidence>
<dbReference type="InterPro" id="IPR036236">
    <property type="entry name" value="Znf_C2H2_sf"/>
</dbReference>
<evidence type="ECO:0000256" key="1">
    <source>
        <dbReference type="ARBA" id="ARBA00004123"/>
    </source>
</evidence>
<dbReference type="Gene3D" id="3.30.160.60">
    <property type="entry name" value="Classic Zinc Finger"/>
    <property type="match status" value="25"/>
</dbReference>
<evidence type="ECO:0000256" key="6">
    <source>
        <dbReference type="ARBA" id="ARBA00022833"/>
    </source>
</evidence>
<evidence type="ECO:0000256" key="7">
    <source>
        <dbReference type="ARBA" id="ARBA00023015"/>
    </source>
</evidence>
<dbReference type="InterPro" id="IPR036051">
    <property type="entry name" value="KRAB_dom_sf"/>
</dbReference>
<dbReference type="Pfam" id="PF23652">
    <property type="entry name" value="TRAPP14_C"/>
    <property type="match status" value="1"/>
</dbReference>
<evidence type="ECO:0000256" key="11">
    <source>
        <dbReference type="PROSITE-ProRule" id="PRU00042"/>
    </source>
</evidence>
<gene>
    <name evidence="15" type="ORF">PODLI_1B010977</name>
</gene>
<reference evidence="15" key="1">
    <citation type="submission" date="2022-12" db="EMBL/GenBank/DDBJ databases">
        <authorList>
            <person name="Alioto T."/>
            <person name="Alioto T."/>
            <person name="Gomez Garrido J."/>
        </authorList>
    </citation>
    <scope>NUCLEOTIDE SEQUENCE</scope>
</reference>
<evidence type="ECO:0000256" key="3">
    <source>
        <dbReference type="ARBA" id="ARBA00022723"/>
    </source>
</evidence>
<feature type="domain" description="C2H2-type" evidence="13">
    <location>
        <begin position="1504"/>
        <end position="1531"/>
    </location>
</feature>
<feature type="domain" description="C2H2-type" evidence="13">
    <location>
        <begin position="1028"/>
        <end position="1055"/>
    </location>
</feature>
<dbReference type="GO" id="GO:0005634">
    <property type="term" value="C:nucleus"/>
    <property type="evidence" value="ECO:0007669"/>
    <property type="project" value="UniProtKB-SubCell"/>
</dbReference>
<feature type="domain" description="C2H2-type" evidence="13">
    <location>
        <begin position="1476"/>
        <end position="1503"/>
    </location>
</feature>
<evidence type="ECO:0000256" key="12">
    <source>
        <dbReference type="SAM" id="MobiDB-lite"/>
    </source>
</evidence>
<feature type="domain" description="C2H2-type" evidence="13">
    <location>
        <begin position="1420"/>
        <end position="1447"/>
    </location>
</feature>
<dbReference type="GO" id="GO:0006355">
    <property type="term" value="P:regulation of DNA-templated transcription"/>
    <property type="evidence" value="ECO:0007669"/>
    <property type="project" value="InterPro"/>
</dbReference>
<dbReference type="InterPro" id="IPR001909">
    <property type="entry name" value="KRAB"/>
</dbReference>
<dbReference type="PANTHER" id="PTHR23234">
    <property type="entry name" value="ZNF44 PROTEIN"/>
    <property type="match status" value="1"/>
</dbReference>
<evidence type="ECO:0000256" key="2">
    <source>
        <dbReference type="ARBA" id="ARBA00006991"/>
    </source>
</evidence>
<dbReference type="FunFam" id="3.30.160.60:FF:000557">
    <property type="entry name" value="zinc finger and SCAN domain-containing protein 29"/>
    <property type="match status" value="1"/>
</dbReference>
<feature type="domain" description="C2H2-type" evidence="13">
    <location>
        <begin position="1336"/>
        <end position="1363"/>
    </location>
</feature>
<keyword evidence="10" id="KW-0539">Nucleus</keyword>
<dbReference type="PANTHER" id="PTHR23234:SF8">
    <property type="entry name" value="C2H2-TYPE DOMAIN-CONTAINING PROTEIN"/>
    <property type="match status" value="1"/>
</dbReference>
<organism evidence="15 16">
    <name type="scientific">Podarcis lilfordi</name>
    <name type="common">Lilford's wall lizard</name>
    <dbReference type="NCBI Taxonomy" id="74358"/>
    <lineage>
        <taxon>Eukaryota</taxon>
        <taxon>Metazoa</taxon>
        <taxon>Chordata</taxon>
        <taxon>Craniata</taxon>
        <taxon>Vertebrata</taxon>
        <taxon>Euteleostomi</taxon>
        <taxon>Lepidosauria</taxon>
        <taxon>Squamata</taxon>
        <taxon>Bifurcata</taxon>
        <taxon>Unidentata</taxon>
        <taxon>Episquamata</taxon>
        <taxon>Laterata</taxon>
        <taxon>Lacertibaenia</taxon>
        <taxon>Lacertidae</taxon>
        <taxon>Podarcis</taxon>
    </lineage>
</organism>
<sequence length="1587" mass="178426">MESQCDYFMYFPAVPFPAREVLLGEPGRYRALPRRNHLYLGETVRFLLVLRCRPGGVGGEGGGRAPWGELAGSLSALASVSPGASLGGEATLGGEPEPTREDDEDTAPGSLFRDCRALLTHGQGTPGRPAAGVPMEEPIVSTDEVIFPLTICLDKLPPTTVKAKIVVTVWKRDQEKAEVQERGYLSILQDRAPSQTFREEQGAFKAQVSTMLTVLPPPELKCQPLNVSGKHLTVLKVLNAASQEELSVWDVRILPNFNTSYLPMMPDGSVLLVDDVCHQSGEVSMASFSRVPSATASCPCSLRALEEQNFLFQLQAPEQPPPDSAKEGLEVPLIAVVQWSTPKLPFTASIYTHYRLPSIRLARPRFVMTAECESPVALHRRFTVTYTLINNLQDFLAVRLVWTPESAAAGKKLSREERRAIQDAQDAIVCHTPLNNLGFSRKGSARTFCVTFQALRAGLYELSQHMKLKLQFTASVSNPPPEARPVSRKSSPGSPAVRELVERHQASLGRSQSFSHQQPARGHLMRSGSVMERRAITPPVGSPVGRPLYLPPDKAALSLDKIAKRECKVLVVAPHLRLHVVCFANKLRWLGKVLCRSSPPKRLHGEGRRMKRSSAVRKGGRSTVPQALMPTGQIEKNTAACLERIGNEGSGVEQGPPEQKSLVLRHFLTLFKRCISDASRDLEAGTTASEGPARRRLQLRADTLHMLRGTVERTTTIVIVRVFSPILLQAIDYLIAKGLVHRHSHFSPAFHSKFPGQKEGGAHAIGTGRNVQSQQFSYQETEGPREMESWAEERKQGKDLFAEMGPDLAEMTPLDTRERLLDQGSLCFEDVAIHFTDEEWALLDPDQRALHQEVMEENRGIMASLGGDELEMKNKGDHNKIRRVEKPQKYLECGESFNQSSNLTSYQGIHTNKKPYQCLECGKSFKHSSHLTSHQRIHAMEKPYQCLECGKSFNQKGNLTSHQRIHTGEKPYQCLECGNSFRQRTDLTSHQRIHTGEKPYQCLECGKSFRHRVNLTSHQRIHTREKPYQCLECGKSFSQKGSLNLHQKTHTGEKLHQCLECGKSFIRKETLTFHQRIHTGEKPYQCTECGKRFSQSGLLTSHRRVHTGEKPYKCLECGKRFSQKVNLTSHHRIHTGEKPYQCTECGKSFSQSGLLTSHQRIHTGEKPYQCLECGKSFSQKGNLTFHQRIHTGEKPYQCLECGKSFSQSGLLDSHQRSHTGEKPYQCLECGKSFSQKGNLTFHQRIHTGEKLHQCLECGKSFIRKENLTSHQRIHTGEKPYQCLECGKSFTQKVNLTFHEIIHTGEKPYQCLECGKSFSQRNSLIYHQRVHGGGKLYQCLKCGKSFSQRNSLTSHQRVHTGEKPYQCLECGKSFSHSATLTSHHRIHTGEKPYQCTECGKSFTQRGHLTFHQRIHTGEKPYQCTECGKNFRDSRALTSHHRIHTGEKPYPCLECGKSFNESAILISHQTIHTGEKAFQCFECGKNFSKKSNLTTHQRIHTGEKPYQCLECGKSFSQNGSLTSHQRIHKGEKPYQCLECGKSFSQKGSLTSHQRIHTREKPYLCLEFGKDFRQSSHFNSHQSTDTGEKP</sequence>
<dbReference type="PROSITE" id="PS50157">
    <property type="entry name" value="ZINC_FINGER_C2H2_2"/>
    <property type="match status" value="25"/>
</dbReference>
<feature type="domain" description="C2H2-type" evidence="13">
    <location>
        <begin position="1140"/>
        <end position="1167"/>
    </location>
</feature>
<feature type="domain" description="C2H2-type" evidence="13">
    <location>
        <begin position="1168"/>
        <end position="1195"/>
    </location>
</feature>
<keyword evidence="9" id="KW-0804">Transcription</keyword>
<comment type="similarity">
    <text evidence="2">Belongs to the krueppel C2H2-type zinc-finger protein family.</text>
</comment>
<feature type="region of interest" description="Disordered" evidence="12">
    <location>
        <begin position="85"/>
        <end position="108"/>
    </location>
</feature>
<keyword evidence="7" id="KW-0805">Transcription regulation</keyword>
<keyword evidence="6" id="KW-0862">Zinc</keyword>
<evidence type="ECO:0000313" key="15">
    <source>
        <dbReference type="EMBL" id="CAI5791726.1"/>
    </source>
</evidence>
<feature type="domain" description="C2H2-type" evidence="13">
    <location>
        <begin position="1532"/>
        <end position="1559"/>
    </location>
</feature>
<dbReference type="FunFam" id="3.30.160.60:FF:001808">
    <property type="entry name" value="Uncharacterized protein"/>
    <property type="match status" value="2"/>
</dbReference>
<evidence type="ECO:0000256" key="5">
    <source>
        <dbReference type="ARBA" id="ARBA00022771"/>
    </source>
</evidence>
<feature type="domain" description="C2H2-type" evidence="13">
    <location>
        <begin position="1112"/>
        <end position="1139"/>
    </location>
</feature>
<proteinExistence type="inferred from homology"/>
<accession>A0AA35PJY0</accession>
<dbReference type="Proteomes" id="UP001178461">
    <property type="component" value="Chromosome 13"/>
</dbReference>
<dbReference type="SUPFAM" id="SSF109640">
    <property type="entry name" value="KRAB domain (Kruppel-associated box)"/>
    <property type="match status" value="1"/>
</dbReference>
<dbReference type="SMART" id="SM00355">
    <property type="entry name" value="ZnF_C2H2"/>
    <property type="match status" value="23"/>
</dbReference>
<dbReference type="GO" id="GO:0003677">
    <property type="term" value="F:DNA binding"/>
    <property type="evidence" value="ECO:0007669"/>
    <property type="project" value="UniProtKB-KW"/>
</dbReference>
<comment type="subcellular location">
    <subcellularLocation>
        <location evidence="1">Nucleus</location>
    </subcellularLocation>
</comment>
<dbReference type="FunFam" id="3.30.160.60:FF:001772">
    <property type="entry name" value="Uncharacterized protein"/>
    <property type="match status" value="1"/>
</dbReference>
<feature type="domain" description="C2H2-type" evidence="13">
    <location>
        <begin position="1392"/>
        <end position="1419"/>
    </location>
</feature>
<feature type="domain" description="C2H2-type" evidence="13">
    <location>
        <begin position="1084"/>
        <end position="1111"/>
    </location>
</feature>
<feature type="domain" description="C2H2-type" evidence="13">
    <location>
        <begin position="1448"/>
        <end position="1475"/>
    </location>
</feature>
<evidence type="ECO:0000256" key="4">
    <source>
        <dbReference type="ARBA" id="ARBA00022737"/>
    </source>
</evidence>
<dbReference type="Gene3D" id="6.10.140.140">
    <property type="match status" value="1"/>
</dbReference>
<dbReference type="FunFam" id="3.30.160.60:FF:001430">
    <property type="entry name" value="Uncharacterized protein"/>
    <property type="match status" value="2"/>
</dbReference>